<feature type="compositionally biased region" description="Low complexity" evidence="1">
    <location>
        <begin position="213"/>
        <end position="225"/>
    </location>
</feature>
<evidence type="ECO:0000256" key="2">
    <source>
        <dbReference type="SAM" id="SignalP"/>
    </source>
</evidence>
<dbReference type="InterPro" id="IPR035992">
    <property type="entry name" value="Ricin_B-like_lectins"/>
</dbReference>
<feature type="region of interest" description="Disordered" evidence="1">
    <location>
        <begin position="210"/>
        <end position="264"/>
    </location>
</feature>
<dbReference type="EMBL" id="AZGY01000020">
    <property type="protein sequence ID" value="KZZ90830.1"/>
    <property type="molecule type" value="Genomic_DNA"/>
</dbReference>
<organism evidence="3 4">
    <name type="scientific">Moelleriella libera RCEF 2490</name>
    <dbReference type="NCBI Taxonomy" id="1081109"/>
    <lineage>
        <taxon>Eukaryota</taxon>
        <taxon>Fungi</taxon>
        <taxon>Dikarya</taxon>
        <taxon>Ascomycota</taxon>
        <taxon>Pezizomycotina</taxon>
        <taxon>Sordariomycetes</taxon>
        <taxon>Hypocreomycetidae</taxon>
        <taxon>Hypocreales</taxon>
        <taxon>Clavicipitaceae</taxon>
        <taxon>Moelleriella</taxon>
    </lineage>
</organism>
<keyword evidence="4" id="KW-1185">Reference proteome</keyword>
<dbReference type="STRING" id="1081109.A0A166NLJ0"/>
<dbReference type="SUPFAM" id="SSF50370">
    <property type="entry name" value="Ricin B-like lectins"/>
    <property type="match status" value="1"/>
</dbReference>
<feature type="chain" id="PRO_5007877863" evidence="2">
    <location>
        <begin position="22"/>
        <end position="264"/>
    </location>
</feature>
<dbReference type="PROSITE" id="PS50231">
    <property type="entry name" value="RICIN_B_LECTIN"/>
    <property type="match status" value="1"/>
</dbReference>
<feature type="signal peptide" evidence="2">
    <location>
        <begin position="1"/>
        <end position="21"/>
    </location>
</feature>
<protein>
    <submittedName>
        <fullName evidence="3">Ricin B-related lectin</fullName>
    </submittedName>
</protein>
<dbReference type="OrthoDB" id="5383818at2759"/>
<accession>A0A166NLJ0</accession>
<dbReference type="GO" id="GO:0030246">
    <property type="term" value="F:carbohydrate binding"/>
    <property type="evidence" value="ECO:0007669"/>
    <property type="project" value="UniProtKB-KW"/>
</dbReference>
<dbReference type="AlphaFoldDB" id="A0A166NLJ0"/>
<name>A0A166NLJ0_9HYPO</name>
<feature type="compositionally biased region" description="Acidic residues" evidence="1">
    <location>
        <begin position="247"/>
        <end position="256"/>
    </location>
</feature>
<reference evidence="3 4" key="1">
    <citation type="journal article" date="2016" name="Genome Biol. Evol.">
        <title>Divergent and convergent evolution of fungal pathogenicity.</title>
        <authorList>
            <person name="Shang Y."/>
            <person name="Xiao G."/>
            <person name="Zheng P."/>
            <person name="Cen K."/>
            <person name="Zhan S."/>
            <person name="Wang C."/>
        </authorList>
    </citation>
    <scope>NUCLEOTIDE SEQUENCE [LARGE SCALE GENOMIC DNA]</scope>
    <source>
        <strain evidence="3 4">RCEF 2490</strain>
    </source>
</reference>
<dbReference type="Proteomes" id="UP000078544">
    <property type="component" value="Unassembled WGS sequence"/>
</dbReference>
<gene>
    <name evidence="3" type="ORF">AAL_07056</name>
</gene>
<comment type="caution">
    <text evidence="3">The sequence shown here is derived from an EMBL/GenBank/DDBJ whole genome shotgun (WGS) entry which is preliminary data.</text>
</comment>
<keyword evidence="3" id="KW-0430">Lectin</keyword>
<evidence type="ECO:0000313" key="3">
    <source>
        <dbReference type="EMBL" id="KZZ90830.1"/>
    </source>
</evidence>
<evidence type="ECO:0000313" key="4">
    <source>
        <dbReference type="Proteomes" id="UP000078544"/>
    </source>
</evidence>
<dbReference type="Gene3D" id="2.80.10.50">
    <property type="match status" value="1"/>
</dbReference>
<evidence type="ECO:0000256" key="1">
    <source>
        <dbReference type="SAM" id="MobiDB-lite"/>
    </source>
</evidence>
<feature type="compositionally biased region" description="Gly residues" evidence="1">
    <location>
        <begin position="226"/>
        <end position="236"/>
    </location>
</feature>
<proteinExistence type="predicted"/>
<sequence length="264" mass="26675">MYTSSFIVALSAAGGLGLVMSGGGHQQQPVRRAVAALNQAATNEAQQRDATATRAFSNVQIKTADGACLFVDKLSGDFRANLTPVQIASCGTTDGQGWDVITAGKHNDQKGQILLVSTLTQACMNFDPRRKPGDQLNLFSCGGRADGGGGVTGSQLFKFDGGAGPLSLKPTNGEGKCLSSKGQRVDAAQCAANAADQTFTFSAPGGAAGKGNKGSNNNNNNNAGNGNVGSGNGSAGNGTEAVGNGDNDNDTNDNGEEGCNNARR</sequence>
<keyword evidence="2" id="KW-0732">Signal</keyword>